<accession>A0ABV6S7A3</accession>
<evidence type="ECO:0000313" key="2">
    <source>
        <dbReference type="Proteomes" id="UP001589858"/>
    </source>
</evidence>
<protein>
    <submittedName>
        <fullName evidence="1">Uncharacterized protein</fullName>
    </submittedName>
</protein>
<name>A0ABV6S7A3_9SPHN</name>
<dbReference type="RefSeq" id="WP_267223399.1">
    <property type="nucleotide sequence ID" value="NZ_JAPCWC010000022.1"/>
</dbReference>
<sequence>MDGADAHNSLTALYDVAGQIRAALIELQAQVRTAMGGTDAEGR</sequence>
<dbReference type="Proteomes" id="UP001589858">
    <property type="component" value="Unassembled WGS sequence"/>
</dbReference>
<gene>
    <name evidence="1" type="ORF">ACFFF8_10750</name>
</gene>
<dbReference type="EMBL" id="JBHLTM010000038">
    <property type="protein sequence ID" value="MFC0685076.1"/>
    <property type="molecule type" value="Genomic_DNA"/>
</dbReference>
<keyword evidence="2" id="KW-1185">Reference proteome</keyword>
<evidence type="ECO:0000313" key="1">
    <source>
        <dbReference type="EMBL" id="MFC0685076.1"/>
    </source>
</evidence>
<proteinExistence type="predicted"/>
<organism evidence="1 2">
    <name type="scientific">Novosphingobium clariflavum</name>
    <dbReference type="NCBI Taxonomy" id="2029884"/>
    <lineage>
        <taxon>Bacteria</taxon>
        <taxon>Pseudomonadati</taxon>
        <taxon>Pseudomonadota</taxon>
        <taxon>Alphaproteobacteria</taxon>
        <taxon>Sphingomonadales</taxon>
        <taxon>Sphingomonadaceae</taxon>
        <taxon>Novosphingobium</taxon>
    </lineage>
</organism>
<reference evidence="1 2" key="1">
    <citation type="submission" date="2024-09" db="EMBL/GenBank/DDBJ databases">
        <authorList>
            <person name="Sun Q."/>
            <person name="Mori K."/>
        </authorList>
    </citation>
    <scope>NUCLEOTIDE SEQUENCE [LARGE SCALE GENOMIC DNA]</scope>
    <source>
        <strain evidence="1 2">CICC 11035S</strain>
    </source>
</reference>
<comment type="caution">
    <text evidence="1">The sequence shown here is derived from an EMBL/GenBank/DDBJ whole genome shotgun (WGS) entry which is preliminary data.</text>
</comment>